<keyword evidence="2" id="KW-0813">Transport</keyword>
<keyword evidence="2" id="KW-0762">Sugar transport</keyword>
<feature type="signal peptide" evidence="1">
    <location>
        <begin position="1"/>
        <end position="23"/>
    </location>
</feature>
<evidence type="ECO:0000256" key="1">
    <source>
        <dbReference type="SAM" id="SignalP"/>
    </source>
</evidence>
<evidence type="ECO:0000313" key="3">
    <source>
        <dbReference type="Proteomes" id="UP000014155"/>
    </source>
</evidence>
<dbReference type="Gene3D" id="3.40.190.10">
    <property type="entry name" value="Periplasmic binding protein-like II"/>
    <property type="match status" value="1"/>
</dbReference>
<dbReference type="Pfam" id="PF13416">
    <property type="entry name" value="SBP_bac_8"/>
    <property type="match status" value="1"/>
</dbReference>
<feature type="chain" id="PRO_5039263063" evidence="1">
    <location>
        <begin position="24"/>
        <end position="447"/>
    </location>
</feature>
<dbReference type="PROSITE" id="PS51257">
    <property type="entry name" value="PROKAR_LIPOPROTEIN"/>
    <property type="match status" value="1"/>
</dbReference>
<keyword evidence="1" id="KW-0732">Signal</keyword>
<dbReference type="PATRIC" id="fig|1195236.3.peg.3327"/>
<dbReference type="CDD" id="cd14748">
    <property type="entry name" value="PBP2_UgpB"/>
    <property type="match status" value="1"/>
</dbReference>
<dbReference type="EMBL" id="AORV01000043">
    <property type="protein sequence ID" value="EMS71086.1"/>
    <property type="molecule type" value="Genomic_DNA"/>
</dbReference>
<protein>
    <submittedName>
        <fullName evidence="2">ABC-type sugar transport system, periplasmic component</fullName>
    </submittedName>
</protein>
<dbReference type="InterPro" id="IPR006059">
    <property type="entry name" value="SBP"/>
</dbReference>
<gene>
    <name evidence="2" type="ORF">CTER_3103</name>
</gene>
<evidence type="ECO:0000313" key="2">
    <source>
        <dbReference type="EMBL" id="EMS71086.1"/>
    </source>
</evidence>
<dbReference type="PANTHER" id="PTHR43649">
    <property type="entry name" value="ARABINOSE-BINDING PROTEIN-RELATED"/>
    <property type="match status" value="1"/>
</dbReference>
<organism evidence="2 3">
    <name type="scientific">Ruminiclostridium cellobioparum subsp. termitidis CT1112</name>
    <dbReference type="NCBI Taxonomy" id="1195236"/>
    <lineage>
        <taxon>Bacteria</taxon>
        <taxon>Bacillati</taxon>
        <taxon>Bacillota</taxon>
        <taxon>Clostridia</taxon>
        <taxon>Eubacteriales</taxon>
        <taxon>Oscillospiraceae</taxon>
        <taxon>Ruminiclostridium</taxon>
    </lineage>
</organism>
<dbReference type="InterPro" id="IPR050490">
    <property type="entry name" value="Bact_solute-bd_prot1"/>
</dbReference>
<dbReference type="Proteomes" id="UP000014155">
    <property type="component" value="Unassembled WGS sequence"/>
</dbReference>
<dbReference type="eggNOG" id="COG1653">
    <property type="taxonomic scope" value="Bacteria"/>
</dbReference>
<dbReference type="STRING" id="1195236.CTER_3103"/>
<dbReference type="PANTHER" id="PTHR43649:SF12">
    <property type="entry name" value="DIACETYLCHITOBIOSE BINDING PROTEIN DASA"/>
    <property type="match status" value="1"/>
</dbReference>
<comment type="caution">
    <text evidence="2">The sequence shown here is derived from an EMBL/GenBank/DDBJ whole genome shotgun (WGS) entry which is preliminary data.</text>
</comment>
<proteinExistence type="predicted"/>
<dbReference type="AlphaFoldDB" id="S0FL96"/>
<reference evidence="2 3" key="1">
    <citation type="journal article" date="2013" name="Genome Announc.">
        <title>Draft Genome Sequence of the Cellulolytic, Mesophilic, Anaerobic Bacterium Clostridium termitidis Strain CT1112 (DSM 5398).</title>
        <authorList>
            <person name="Lal S."/>
            <person name="Ramachandran U."/>
            <person name="Zhang X."/>
            <person name="Munir R."/>
            <person name="Sparling R."/>
            <person name="Levin D.B."/>
        </authorList>
    </citation>
    <scope>NUCLEOTIDE SEQUENCE [LARGE SCALE GENOMIC DNA]</scope>
    <source>
        <strain evidence="2 3">CT1112</strain>
    </source>
</reference>
<dbReference type="RefSeq" id="WP_004627094.1">
    <property type="nucleotide sequence ID" value="NZ_AORV01000043.1"/>
</dbReference>
<dbReference type="SUPFAM" id="SSF53850">
    <property type="entry name" value="Periplasmic binding protein-like II"/>
    <property type="match status" value="1"/>
</dbReference>
<name>S0FL96_RUMCE</name>
<keyword evidence="3" id="KW-1185">Reference proteome</keyword>
<sequence length="447" mass="49532">MKKQSSKLISLILAIFMLITAFSGCGSNTSADTGNTAKASAAEASGAQEEQEPVTLQYWYQGTDKATQVEMEEYVKAFEEKNPGIKVEATGMSPVISEQETKLNAAVLSGTYPDVIHIVLAEVGTRGSLNDFEPLDSYIEKWADKDDIFESAYEMGKYAGKQVAIGCAPNPNIFVYRKDLFREAGLDPEKPPKTWKELEAVVDKLTKKDNKGNVIQAGFDLPSVDSSLVFTEPFMRSNGSMIIDEQNLKPSFTDKGAIEALQFLGDLAAKKDYIAHDQQKGDEKPFMNKKSAIGNIGVNQVAQFKENNPDLADQLGYLTMFSNDDKPAVGFCGYQLYAMGETSGHKEEAWKLMQYMLSKEIIQDRSVKKLFPPIRKSLEEDYIQKDPALNSVVMEYVKNGKGKATVPWISVYNKYVSNSYEVVINQKGSAEKALKDAEIALLKEISK</sequence>
<accession>S0FL96</accession>